<evidence type="ECO:0000313" key="4">
    <source>
        <dbReference type="EMBL" id="BAB06024.1"/>
    </source>
</evidence>
<dbReference type="STRING" id="272558.gene:10728203"/>
<dbReference type="OrthoDB" id="139410at2"/>
<evidence type="ECO:0000313" key="5">
    <source>
        <dbReference type="Proteomes" id="UP000001258"/>
    </source>
</evidence>
<dbReference type="HOGENOM" id="CLU_009583_38_2_9"/>
<keyword evidence="4" id="KW-0808">Transferase</keyword>
<organism evidence="4 5">
    <name type="scientific">Halalkalibacterium halodurans (strain ATCC BAA-125 / DSM 18197 / FERM 7344 / JCM 9153 / C-125)</name>
    <name type="common">Bacillus halodurans</name>
    <dbReference type="NCBI Taxonomy" id="272558"/>
    <lineage>
        <taxon>Bacteria</taxon>
        <taxon>Bacillati</taxon>
        <taxon>Bacillota</taxon>
        <taxon>Bacilli</taxon>
        <taxon>Bacillales</taxon>
        <taxon>Bacillaceae</taxon>
        <taxon>Halalkalibacterium (ex Joshi et al. 2022)</taxon>
    </lineage>
</organism>
<dbReference type="SUPFAM" id="SSF53756">
    <property type="entry name" value="UDP-Glycosyltransferase/glycogen phosphorylase"/>
    <property type="match status" value="1"/>
</dbReference>
<dbReference type="RefSeq" id="WP_010898461.1">
    <property type="nucleotide sequence ID" value="NC_002570.2"/>
</dbReference>
<dbReference type="PANTHER" id="PTHR12526:SF638">
    <property type="entry name" value="SPORE COAT PROTEIN SA"/>
    <property type="match status" value="1"/>
</dbReference>
<reference evidence="4 5" key="1">
    <citation type="journal article" date="2000" name="Nucleic Acids Res.">
        <title>Complete genome sequence of the alkaliphilic bacterium Bacillus halodurans and genomic sequence comparison with Bacillus subtilis.</title>
        <authorList>
            <person name="Takami H."/>
            <person name="Nakasone K."/>
            <person name="Takaki Y."/>
            <person name="Maeno G."/>
            <person name="Sasaki R."/>
            <person name="Masui N."/>
            <person name="Fuji F."/>
            <person name="Hirama C."/>
            <person name="Nakamura Y."/>
            <person name="Ogasawara N."/>
            <person name="Kuhara S."/>
            <person name="Horikoshi K."/>
        </authorList>
    </citation>
    <scope>NUCLEOTIDE SEQUENCE [LARGE SCALE GENOMIC DNA]</scope>
    <source>
        <strain evidence="5">ATCC BAA-125 / DSM 18197 / FERM 7344 / JCM 9153 / C-125</strain>
    </source>
</reference>
<dbReference type="PIR" id="A83938">
    <property type="entry name" value="A83938"/>
</dbReference>
<evidence type="ECO:0000256" key="1">
    <source>
        <dbReference type="SAM" id="MobiDB-lite"/>
    </source>
</evidence>
<dbReference type="AlphaFoldDB" id="Q9KAI2"/>
<protein>
    <submittedName>
        <fullName evidence="4">Lipopolysaccharide N-acetylglucosaminyltransferase</fullName>
    </submittedName>
</protein>
<gene>
    <name evidence="4" type="ordered locus">BH2305</name>
</gene>
<dbReference type="PANTHER" id="PTHR12526">
    <property type="entry name" value="GLYCOSYLTRANSFERASE"/>
    <property type="match status" value="1"/>
</dbReference>
<accession>Q9KAI2</accession>
<dbReference type="InterPro" id="IPR028098">
    <property type="entry name" value="Glyco_trans_4-like_N"/>
</dbReference>
<dbReference type="InterPro" id="IPR001296">
    <property type="entry name" value="Glyco_trans_1"/>
</dbReference>
<keyword evidence="5" id="KW-1185">Reference proteome</keyword>
<feature type="compositionally biased region" description="Basic and acidic residues" evidence="1">
    <location>
        <begin position="450"/>
        <end position="468"/>
    </location>
</feature>
<dbReference type="Gene3D" id="3.40.50.2000">
    <property type="entry name" value="Glycogen Phosphorylase B"/>
    <property type="match status" value="2"/>
</dbReference>
<dbReference type="eggNOG" id="COG0438">
    <property type="taxonomic scope" value="Bacteria"/>
</dbReference>
<dbReference type="GO" id="GO:0016757">
    <property type="term" value="F:glycosyltransferase activity"/>
    <property type="evidence" value="ECO:0007669"/>
    <property type="project" value="UniProtKB-KW"/>
</dbReference>
<feature type="domain" description="Glycosyl transferase family 1" evidence="2">
    <location>
        <begin position="183"/>
        <end position="358"/>
    </location>
</feature>
<name>Q9KAI2_HALH5</name>
<sequence length="502" mass="56679">MKVLIICTEKLPVPPIRGGAIQTYISGALPALKNKHDLTVLSVSDPDLPDEEVVDNVRYVRVPGKLLHIYQNNVEEYLSSAPTFELIHIFNRPRLVRPVREAAPKARIVLSMHNDMFKREKITPEEAAYAIEQVDKIITISQYIGETIKQPFPQAEPKLQTIYSGVDLDRFVPIYSQKARSIRDQLRQEHQLEGKKVILFSGRLSANKGADVLVRAMHELGKSFSNVALVLMGSKWFSDDGVTDYVAYVRSLANRSPIPVVTTGFVNPMDIHKWYAAADLFVCPSQWQEPLARVHYEAMASGLPIVTTARGGNPEVIEQNKNGLVVEDVENPTAFAQELSKLLADPQLCLEMGRYGRQLAEEKYSWDRVVRDIEQVWNEIQQLIHQDIPIGKLIKDGTTAPLEDQETALDQVGWISDLSQDEPVENEEIQVILEELAELEGVLKGIRDRKEEKEDTRLKEEKEEKEGALAEEETIAEKASINKVKIYDNNPPSPPWLNPLVL</sequence>
<dbReference type="CAZy" id="GT4">
    <property type="family name" value="Glycosyltransferase Family 4"/>
</dbReference>
<dbReference type="Pfam" id="PF00534">
    <property type="entry name" value="Glycos_transf_1"/>
    <property type="match status" value="1"/>
</dbReference>
<dbReference type="EMBL" id="BA000004">
    <property type="protein sequence ID" value="BAB06024.1"/>
    <property type="molecule type" value="Genomic_DNA"/>
</dbReference>
<proteinExistence type="predicted"/>
<dbReference type="Pfam" id="PF13439">
    <property type="entry name" value="Glyco_transf_4"/>
    <property type="match status" value="1"/>
</dbReference>
<feature type="domain" description="Glycosyltransferase subfamily 4-like N-terminal" evidence="3">
    <location>
        <begin position="32"/>
        <end position="170"/>
    </location>
</feature>
<dbReference type="KEGG" id="bha:BH2305"/>
<keyword evidence="4" id="KW-0328">Glycosyltransferase</keyword>
<dbReference type="CDD" id="cd03801">
    <property type="entry name" value="GT4_PimA-like"/>
    <property type="match status" value="1"/>
</dbReference>
<feature type="region of interest" description="Disordered" evidence="1">
    <location>
        <begin position="450"/>
        <end position="474"/>
    </location>
</feature>
<evidence type="ECO:0000259" key="3">
    <source>
        <dbReference type="Pfam" id="PF13439"/>
    </source>
</evidence>
<dbReference type="Proteomes" id="UP000001258">
    <property type="component" value="Chromosome"/>
</dbReference>
<evidence type="ECO:0000259" key="2">
    <source>
        <dbReference type="Pfam" id="PF00534"/>
    </source>
</evidence>